<name>A0A7C8ICY7_9PLEO</name>
<keyword evidence="10 12" id="KW-0560">Oxidoreductase</keyword>
<dbReference type="GO" id="GO:0050660">
    <property type="term" value="F:flavin adenine dinucleotide binding"/>
    <property type="evidence" value="ECO:0007669"/>
    <property type="project" value="InterPro"/>
</dbReference>
<keyword evidence="18" id="KW-1185">Reference proteome</keyword>
<dbReference type="EC" id="1.1.3.20" evidence="5 12"/>
<dbReference type="InterPro" id="IPR012400">
    <property type="entry name" value="Long_Oxdase"/>
</dbReference>
<comment type="caution">
    <text evidence="17">The sequence shown here is derived from an EMBL/GenBank/DDBJ whole genome shotgun (WGS) entry which is preliminary data.</text>
</comment>
<evidence type="ECO:0000259" key="16">
    <source>
        <dbReference type="Pfam" id="PF05199"/>
    </source>
</evidence>
<evidence type="ECO:0000256" key="1">
    <source>
        <dbReference type="ARBA" id="ARBA00000920"/>
    </source>
</evidence>
<evidence type="ECO:0000256" key="4">
    <source>
        <dbReference type="ARBA" id="ARBA00010790"/>
    </source>
</evidence>
<evidence type="ECO:0000256" key="11">
    <source>
        <dbReference type="ARBA" id="ARBA00023136"/>
    </source>
</evidence>
<evidence type="ECO:0000256" key="10">
    <source>
        <dbReference type="ARBA" id="ARBA00023002"/>
    </source>
</evidence>
<keyword evidence="7" id="KW-0812">Transmembrane</keyword>
<evidence type="ECO:0000256" key="12">
    <source>
        <dbReference type="PIRNR" id="PIRNR028937"/>
    </source>
</evidence>
<feature type="domain" description="Glucose-methanol-choline oxidoreductase C-terminal" evidence="16">
    <location>
        <begin position="420"/>
        <end position="555"/>
    </location>
</feature>
<evidence type="ECO:0000313" key="17">
    <source>
        <dbReference type="EMBL" id="KAF2873951.1"/>
    </source>
</evidence>
<dbReference type="InterPro" id="IPR007867">
    <property type="entry name" value="GMC_OxRtase_C"/>
</dbReference>
<evidence type="ECO:0000256" key="3">
    <source>
        <dbReference type="ARBA" id="ARBA00004370"/>
    </source>
</evidence>
<evidence type="ECO:0000313" key="18">
    <source>
        <dbReference type="Proteomes" id="UP000481861"/>
    </source>
</evidence>
<dbReference type="PIRSF" id="PIRSF028937">
    <property type="entry name" value="Lg_Ch_AO"/>
    <property type="match status" value="1"/>
</dbReference>
<dbReference type="InterPro" id="IPR036188">
    <property type="entry name" value="FAD/NAD-bd_sf"/>
</dbReference>
<evidence type="ECO:0000256" key="6">
    <source>
        <dbReference type="ARBA" id="ARBA00022630"/>
    </source>
</evidence>
<dbReference type="Pfam" id="PF00732">
    <property type="entry name" value="GMC_oxred_N"/>
    <property type="match status" value="1"/>
</dbReference>
<keyword evidence="8" id="KW-0274">FAD</keyword>
<comment type="similarity">
    <text evidence="4 12">Belongs to the GMC oxidoreductase family.</text>
</comment>
<dbReference type="SUPFAM" id="SSF51905">
    <property type="entry name" value="FAD/NAD(P)-binding domain"/>
    <property type="match status" value="1"/>
</dbReference>
<evidence type="ECO:0000256" key="8">
    <source>
        <dbReference type="ARBA" id="ARBA00022827"/>
    </source>
</evidence>
<organism evidence="17 18">
    <name type="scientific">Massariosphaeria phaeospora</name>
    <dbReference type="NCBI Taxonomy" id="100035"/>
    <lineage>
        <taxon>Eukaryota</taxon>
        <taxon>Fungi</taxon>
        <taxon>Dikarya</taxon>
        <taxon>Ascomycota</taxon>
        <taxon>Pezizomycotina</taxon>
        <taxon>Dothideomycetes</taxon>
        <taxon>Pleosporomycetidae</taxon>
        <taxon>Pleosporales</taxon>
        <taxon>Pleosporales incertae sedis</taxon>
        <taxon>Massariosphaeria</taxon>
    </lineage>
</organism>
<reference evidence="17 18" key="1">
    <citation type="submission" date="2020-01" db="EMBL/GenBank/DDBJ databases">
        <authorList>
            <consortium name="DOE Joint Genome Institute"/>
            <person name="Haridas S."/>
            <person name="Albert R."/>
            <person name="Binder M."/>
            <person name="Bloem J."/>
            <person name="Labutti K."/>
            <person name="Salamov A."/>
            <person name="Andreopoulos B."/>
            <person name="Baker S.E."/>
            <person name="Barry K."/>
            <person name="Bills G."/>
            <person name="Bluhm B.H."/>
            <person name="Cannon C."/>
            <person name="Castanera R."/>
            <person name="Culley D.E."/>
            <person name="Daum C."/>
            <person name="Ezra D."/>
            <person name="Gonzalez J.B."/>
            <person name="Henrissat B."/>
            <person name="Kuo A."/>
            <person name="Liang C."/>
            <person name="Lipzen A."/>
            <person name="Lutzoni F."/>
            <person name="Magnuson J."/>
            <person name="Mondo S."/>
            <person name="Nolan M."/>
            <person name="Ohm R."/>
            <person name="Pangilinan J."/>
            <person name="Park H.-J.H."/>
            <person name="Ramirez L."/>
            <person name="Alfaro M."/>
            <person name="Sun H."/>
            <person name="Tritt A."/>
            <person name="Yoshinaga Y."/>
            <person name="Zwiers L.-H.L."/>
            <person name="Turgeon B.G."/>
            <person name="Goodwin S.B."/>
            <person name="Spatafora J.W."/>
            <person name="Crous P.W."/>
            <person name="Grigoriev I.V."/>
        </authorList>
    </citation>
    <scope>NUCLEOTIDE SEQUENCE [LARGE SCALE GENOMIC DNA]</scope>
    <source>
        <strain evidence="17 18">CBS 611.86</strain>
    </source>
</reference>
<dbReference type="GO" id="GO:0046577">
    <property type="term" value="F:long-chain-alcohol oxidase activity"/>
    <property type="evidence" value="ECO:0007669"/>
    <property type="project" value="UniProtKB-EC"/>
</dbReference>
<feature type="domain" description="Glucose-methanol-choline oxidoreductase N-terminal" evidence="14">
    <location>
        <begin position="102"/>
        <end position="327"/>
    </location>
</feature>
<evidence type="ECO:0000256" key="7">
    <source>
        <dbReference type="ARBA" id="ARBA00022692"/>
    </source>
</evidence>
<evidence type="ECO:0000256" key="9">
    <source>
        <dbReference type="ARBA" id="ARBA00022989"/>
    </source>
</evidence>
<proteinExistence type="inferred from homology"/>
<feature type="domain" description="FAD-dependent oxidoreductase 2 FAD-binding" evidence="15">
    <location>
        <begin position="54"/>
        <end position="85"/>
    </location>
</feature>
<keyword evidence="6" id="KW-0285">Flavoprotein</keyword>
<evidence type="ECO:0000256" key="13">
    <source>
        <dbReference type="PIRSR" id="PIRSR028937-1"/>
    </source>
</evidence>
<comment type="function">
    <text evidence="2">Long-chain fatty alcohol oxidase involved in the omega-oxidation pathway of lipid degradation.</text>
</comment>
<comment type="catalytic activity">
    <reaction evidence="1 12">
        <text>a long-chain primary fatty alcohol + O2 = a long-chain fatty aldehyde + H2O2</text>
        <dbReference type="Rhea" id="RHEA:22756"/>
        <dbReference type="ChEBI" id="CHEBI:15379"/>
        <dbReference type="ChEBI" id="CHEBI:16240"/>
        <dbReference type="ChEBI" id="CHEBI:17176"/>
        <dbReference type="ChEBI" id="CHEBI:77396"/>
        <dbReference type="EC" id="1.1.3.20"/>
    </reaction>
</comment>
<dbReference type="Pfam" id="PF05199">
    <property type="entry name" value="GMC_oxred_C"/>
    <property type="match status" value="1"/>
</dbReference>
<dbReference type="AlphaFoldDB" id="A0A7C8ICY7"/>
<comment type="subcellular location">
    <subcellularLocation>
        <location evidence="3">Membrane</location>
    </subcellularLocation>
</comment>
<dbReference type="PANTHER" id="PTHR46056">
    <property type="entry name" value="LONG-CHAIN-ALCOHOL OXIDASE"/>
    <property type="match status" value="1"/>
</dbReference>
<accession>A0A7C8ICY7</accession>
<dbReference type="Gene3D" id="3.50.50.60">
    <property type="entry name" value="FAD/NAD(P)-binding domain"/>
    <property type="match status" value="2"/>
</dbReference>
<dbReference type="OrthoDB" id="269227at2759"/>
<gene>
    <name evidence="17" type="ORF">BDV95DRAFT_592112</name>
</gene>
<dbReference type="PANTHER" id="PTHR46056:SF12">
    <property type="entry name" value="LONG-CHAIN-ALCOHOL OXIDASE"/>
    <property type="match status" value="1"/>
</dbReference>
<dbReference type="Proteomes" id="UP000481861">
    <property type="component" value="Unassembled WGS sequence"/>
</dbReference>
<keyword evidence="11" id="KW-0472">Membrane</keyword>
<dbReference type="EMBL" id="JAADJZ010000006">
    <property type="protein sequence ID" value="KAF2873951.1"/>
    <property type="molecule type" value="Genomic_DNA"/>
</dbReference>
<evidence type="ECO:0000256" key="2">
    <source>
        <dbReference type="ARBA" id="ARBA00003842"/>
    </source>
</evidence>
<feature type="active site" description="Proton acceptor" evidence="13">
    <location>
        <position position="504"/>
    </location>
</feature>
<dbReference type="Pfam" id="PF00890">
    <property type="entry name" value="FAD_binding_2"/>
    <property type="match status" value="1"/>
</dbReference>
<protein>
    <recommendedName>
        <fullName evidence="5 12">Long-chain-alcohol oxidase</fullName>
        <ecNumber evidence="5 12">1.1.3.20</ecNumber>
    </recommendedName>
</protein>
<evidence type="ECO:0000256" key="5">
    <source>
        <dbReference type="ARBA" id="ARBA00013125"/>
    </source>
</evidence>
<evidence type="ECO:0000259" key="15">
    <source>
        <dbReference type="Pfam" id="PF00890"/>
    </source>
</evidence>
<sequence>MTSLSKVNWLRTTPTISRVLGIPRVPVDMKPGKGFDYEFIQFPPGNNPETVETDVVIVGSGCGGGVCAKYLAEAGNRVIIVDQGNHWTPDHYPMAERDGWSHLFMHGALITSDDTSTTIVAGESWGGGGTVNWSASLQTQGFVRREWAGQGLPLFTSAEYQNSLDRVCERMGVSADYIQHNRTNEMLMEGARKLGYAHRAVPQNSGGKSHYCGHCTFGCGSCEKQGPVVSFLPDAARAGAKFIEGFRAEKVIFSSKGGKRVATGIQGTWTSRDVHGGVAGEGVTKRRVIIKAKRVIVSAGAMQSPLLLLRSGLNNRHIGRNLHVHPVSVLGAIHKEEVKPWEGGILTAVVNEFENLDNNGHGAKLEATSMVPSFWLSLLPWKSGLDYKLNAAKLKHMTGYISMARDRDSGQVYPDPVDGRIRVKYSPSNFDKKHILEGLIALAKIQYVAGATEIFTVISGMSTFVRDESTPAGDGINDAKFQAWLGEIRNAGFPSPDSMYASAHQMGTCRMSAKEKDGVVDPWGRVWGTEGLYVADASVFPSASGVNPMVTNMAISDWVSRGVARGMEGRARL</sequence>
<dbReference type="InterPro" id="IPR000172">
    <property type="entry name" value="GMC_OxRdtase_N"/>
</dbReference>
<dbReference type="GO" id="GO:0016020">
    <property type="term" value="C:membrane"/>
    <property type="evidence" value="ECO:0007669"/>
    <property type="project" value="UniProtKB-SubCell"/>
</dbReference>
<keyword evidence="9" id="KW-1133">Transmembrane helix</keyword>
<evidence type="ECO:0000259" key="14">
    <source>
        <dbReference type="Pfam" id="PF00732"/>
    </source>
</evidence>
<dbReference type="InterPro" id="IPR003953">
    <property type="entry name" value="FAD-dep_OxRdtase_2_FAD-bd"/>
</dbReference>